<dbReference type="EMBL" id="FOTL01000003">
    <property type="protein sequence ID" value="SFL23679.1"/>
    <property type="molecule type" value="Genomic_DNA"/>
</dbReference>
<reference evidence="4" key="1">
    <citation type="submission" date="2016-10" db="EMBL/GenBank/DDBJ databases">
        <authorList>
            <person name="Varghese N."/>
        </authorList>
    </citation>
    <scope>NUCLEOTIDE SEQUENCE [LARGE SCALE GENOMIC DNA]</scope>
    <source>
        <strain evidence="4">DSM 16632</strain>
    </source>
</reference>
<protein>
    <submittedName>
        <fullName evidence="3">Transposase domain</fullName>
    </submittedName>
</protein>
<dbReference type="AlphaFoldDB" id="A0A1I4G1R6"/>
<dbReference type="PANTHER" id="PTHR33408:SF2">
    <property type="entry name" value="TRANSPOSASE DDE DOMAIN-CONTAINING PROTEIN"/>
    <property type="match status" value="1"/>
</dbReference>
<proteinExistence type="predicted"/>
<evidence type="ECO:0000313" key="3">
    <source>
        <dbReference type="EMBL" id="SFL23679.1"/>
    </source>
</evidence>
<gene>
    <name evidence="3" type="ORF">SAMN02910297_00312</name>
</gene>
<dbReference type="Pfam" id="PF13751">
    <property type="entry name" value="DDE_Tnp_1_6"/>
    <property type="match status" value="1"/>
</dbReference>
<dbReference type="RefSeq" id="WP_074797987.1">
    <property type="nucleotide sequence ID" value="NZ_FOTL01000003.1"/>
</dbReference>
<feature type="domain" description="Transposase InsH N-terminal" evidence="1">
    <location>
        <begin position="18"/>
        <end position="108"/>
    </location>
</feature>
<dbReference type="InterPro" id="IPR008490">
    <property type="entry name" value="Transposase_InsH_N"/>
</dbReference>
<name>A0A1I4G1R6_METOL</name>
<dbReference type="Pfam" id="PF05598">
    <property type="entry name" value="DUF772"/>
    <property type="match status" value="1"/>
</dbReference>
<evidence type="ECO:0000259" key="2">
    <source>
        <dbReference type="Pfam" id="PF13751"/>
    </source>
</evidence>
<dbReference type="PANTHER" id="PTHR33408">
    <property type="entry name" value="TRANSPOSASE"/>
    <property type="match status" value="1"/>
</dbReference>
<evidence type="ECO:0000313" key="4">
    <source>
        <dbReference type="Proteomes" id="UP000183442"/>
    </source>
</evidence>
<evidence type="ECO:0000259" key="1">
    <source>
        <dbReference type="Pfam" id="PF05598"/>
    </source>
</evidence>
<dbReference type="InterPro" id="IPR025668">
    <property type="entry name" value="Tnp_DDE_dom"/>
</dbReference>
<organism evidence="3 4">
    <name type="scientific">Methanobrevibacter olleyae</name>
    <dbReference type="NCBI Taxonomy" id="294671"/>
    <lineage>
        <taxon>Archaea</taxon>
        <taxon>Methanobacteriati</taxon>
        <taxon>Methanobacteriota</taxon>
        <taxon>Methanomada group</taxon>
        <taxon>Methanobacteria</taxon>
        <taxon>Methanobacteriales</taxon>
        <taxon>Methanobacteriaceae</taxon>
        <taxon>Methanobrevibacter</taxon>
    </lineage>
</organism>
<dbReference type="Proteomes" id="UP000183442">
    <property type="component" value="Unassembled WGS sequence"/>
</dbReference>
<accession>A0A1I4G1R6</accession>
<dbReference type="OrthoDB" id="76313at2157"/>
<feature type="domain" description="Transposase DDE" evidence="2">
    <location>
        <begin position="340"/>
        <end position="464"/>
    </location>
</feature>
<sequence length="498" mass="58334">MVKRIPDKEQIKLGIKSLDFNIPNNHISRFLVEFIDEYFPLLQIKEKKKKKGRDSFPVKEMLKILIYAKIEHIDSMRFLADMVKFHDIYKFVGCGIQPSERSLQRYRQEYGKYFNEILKMTLKKAVDAGFTEFNNVSIDGTIKKAYNSKNKIITEKETEILTRYFEGDSVSQEELDKLHKPAREILENEKINMQEKLYLLDEIKTQFTLSGQKSVPITDIKSRWIKSKKGNLQISYNIQSAVDYDTKMICAINVVQAPTDHYQLPKIVDKAINNTNVLPRFVLADTIYLNEISLSYLADKHIDGVIPDRKQSNEKIGRLNKNPYHKDYFKYLSEIDAFECPEGQIMYFFNKYVEKTEDPEKQDKIKRLYCNYSACKACNCRENCLSSTQTHKTITEYGGSLKKAMWEKMESDEYKEVYSRRSSVEGPFGILKEQFNIESEVVIGKRKTEERLLLDAVAYNLIRLYNLKQEKGNDKEDIVDFCEKISVQEKLELRATIF</sequence>